<comment type="caution">
    <text evidence="2">The sequence shown here is derived from an EMBL/GenBank/DDBJ whole genome shotgun (WGS) entry which is preliminary data.</text>
</comment>
<dbReference type="InterPro" id="IPR021496">
    <property type="entry name" value="DUF3150"/>
</dbReference>
<dbReference type="EMBL" id="JAGTUF010000041">
    <property type="protein sequence ID" value="MBR9973903.1"/>
    <property type="molecule type" value="Genomic_DNA"/>
</dbReference>
<organism evidence="2 3">
    <name type="scientific">Magnetospirillum sulfuroxidans</name>
    <dbReference type="NCBI Taxonomy" id="611300"/>
    <lineage>
        <taxon>Bacteria</taxon>
        <taxon>Pseudomonadati</taxon>
        <taxon>Pseudomonadota</taxon>
        <taxon>Alphaproteobacteria</taxon>
        <taxon>Rhodospirillales</taxon>
        <taxon>Rhodospirillaceae</taxon>
        <taxon>Magnetospirillum</taxon>
    </lineage>
</organism>
<protein>
    <submittedName>
        <fullName evidence="2">DUF3150 domain-containing protein</fullName>
    </submittedName>
</protein>
<name>A0ABS5IHJ8_9PROT</name>
<dbReference type="Proteomes" id="UP000680714">
    <property type="component" value="Unassembled WGS sequence"/>
</dbReference>
<sequence length="331" mass="35398">MTNAIPTDITVLKQLTALRLDVNIWSARKKLTPADFGTLDLPPEKLASLGSKKVCNPEDLRVFATLKARAISLLDRHGMRFLGGWAIPENAVKPVSEGLKAIATDFAAAKDSFLARYDQAIQEWVSTNPGWEALIARSLVGIDTVRARLGFAWQMFKVVPPKGQAGQSLTEAVNTLGGSLFGEAAKVADEAWHKSFAGKSEVTAKALSPIKSLRHKLAGLSFVEPRVTPLVDLIDGTLAAVPDKGPITGTALVGLQGLVCLLRDPAAMVEHGQRIIEGQNPNDAVLGLVAHPAADHTPVIDADSFPDFSDDDLPPDLPMEPASRLDSLGLW</sequence>
<evidence type="ECO:0000256" key="1">
    <source>
        <dbReference type="SAM" id="MobiDB-lite"/>
    </source>
</evidence>
<proteinExistence type="predicted"/>
<accession>A0ABS5IHJ8</accession>
<gene>
    <name evidence="2" type="ORF">KEC16_19430</name>
</gene>
<evidence type="ECO:0000313" key="2">
    <source>
        <dbReference type="EMBL" id="MBR9973903.1"/>
    </source>
</evidence>
<dbReference type="RefSeq" id="WP_211552058.1">
    <property type="nucleotide sequence ID" value="NZ_JAGTUF010000041.1"/>
</dbReference>
<reference evidence="2 3" key="1">
    <citation type="submission" date="2021-04" db="EMBL/GenBank/DDBJ databases">
        <title>Magnetospirillum sulfuroxidans sp. nov., a facultative chemolithoautotrophic sulfur-oxidizing alphaproteobacterium isolated from freshwater sediment and proposals for Paramagetospirillum gen. nov., and Magnetospirillaceae fam. nov.</title>
        <authorList>
            <person name="Koziaeva V."/>
            <person name="Geelhoed J.S."/>
            <person name="Sorokin D.Y."/>
            <person name="Grouzdev D.S."/>
        </authorList>
    </citation>
    <scope>NUCLEOTIDE SEQUENCE [LARGE SCALE GENOMIC DNA]</scope>
    <source>
        <strain evidence="2 3">J10</strain>
    </source>
</reference>
<keyword evidence="3" id="KW-1185">Reference proteome</keyword>
<dbReference type="Pfam" id="PF11348">
    <property type="entry name" value="DUF3150"/>
    <property type="match status" value="1"/>
</dbReference>
<evidence type="ECO:0000313" key="3">
    <source>
        <dbReference type="Proteomes" id="UP000680714"/>
    </source>
</evidence>
<feature type="region of interest" description="Disordered" evidence="1">
    <location>
        <begin position="304"/>
        <end position="331"/>
    </location>
</feature>